<dbReference type="Proteomes" id="UP001497493">
    <property type="component" value="Chromosome"/>
</dbReference>
<evidence type="ECO:0000313" key="2">
    <source>
        <dbReference type="EMBL" id="CAL1239086.1"/>
    </source>
</evidence>
<dbReference type="RefSeq" id="WP_348758676.1">
    <property type="nucleotide sequence ID" value="NZ_OZ026884.1"/>
</dbReference>
<dbReference type="SUPFAM" id="SSF51182">
    <property type="entry name" value="RmlC-like cupins"/>
    <property type="match status" value="1"/>
</dbReference>
<evidence type="ECO:0000259" key="1">
    <source>
        <dbReference type="Pfam" id="PF07883"/>
    </source>
</evidence>
<dbReference type="Pfam" id="PF07883">
    <property type="entry name" value="Cupin_2"/>
    <property type="match status" value="1"/>
</dbReference>
<organism evidence="2 3">
    <name type="scientific">Candidatus Methylocalor cossyra</name>
    <dbReference type="NCBI Taxonomy" id="3108543"/>
    <lineage>
        <taxon>Bacteria</taxon>
        <taxon>Pseudomonadati</taxon>
        <taxon>Pseudomonadota</taxon>
        <taxon>Gammaproteobacteria</taxon>
        <taxon>Methylococcales</taxon>
        <taxon>Methylococcaceae</taxon>
        <taxon>Candidatus Methylocalor</taxon>
    </lineage>
</organism>
<reference evidence="2 3" key="1">
    <citation type="submission" date="2024-04" db="EMBL/GenBank/DDBJ databases">
        <authorList>
            <person name="Cremers G."/>
        </authorList>
    </citation>
    <scope>NUCLEOTIDE SEQUENCE [LARGE SCALE GENOMIC DNA]</scope>
    <source>
        <strain evidence="2">MeCH1-AG</strain>
    </source>
</reference>
<dbReference type="InterPro" id="IPR014710">
    <property type="entry name" value="RmlC-like_jellyroll"/>
</dbReference>
<dbReference type="CDD" id="cd06981">
    <property type="entry name" value="cupin_reut_a1446"/>
    <property type="match status" value="1"/>
</dbReference>
<accession>A0ABP1C4F0</accession>
<dbReference type="Gene3D" id="2.60.120.10">
    <property type="entry name" value="Jelly Rolls"/>
    <property type="match status" value="1"/>
</dbReference>
<protein>
    <submittedName>
        <fullName evidence="2">Cupin_2 domain-containing protein</fullName>
    </submittedName>
</protein>
<evidence type="ECO:0000313" key="3">
    <source>
        <dbReference type="Proteomes" id="UP001497493"/>
    </source>
</evidence>
<keyword evidence="3" id="KW-1185">Reference proteome</keyword>
<dbReference type="InterPro" id="IPR013096">
    <property type="entry name" value="Cupin_2"/>
</dbReference>
<sequence>MVPSPVSLFANLPEALPEERCDTLLETPGFRLERILSRGHRTPAGEWYDQPLDEWVLLLQGQARLTIEGRAAPLELSPGDAVHLPAHCRHRVDWTLPDCTTVWLALHFSAEAGAGPAAFSATRQGDDL</sequence>
<proteinExistence type="predicted"/>
<feature type="domain" description="Cupin type-2" evidence="1">
    <location>
        <begin position="51"/>
        <end position="102"/>
    </location>
</feature>
<name>A0ABP1C4F0_9GAMM</name>
<dbReference type="EMBL" id="OZ026884">
    <property type="protein sequence ID" value="CAL1239086.1"/>
    <property type="molecule type" value="Genomic_DNA"/>
</dbReference>
<gene>
    <name evidence="2" type="ORF">MECH1_V1_0310</name>
</gene>
<dbReference type="InterPro" id="IPR011051">
    <property type="entry name" value="RmlC_Cupin_sf"/>
</dbReference>